<feature type="domain" description="DUF8207" evidence="1">
    <location>
        <begin position="65"/>
        <end position="164"/>
    </location>
</feature>
<sequence length="178" mass="20950">MNSKEINLKHRIQQVRDSIRKKHNALKRQRLDEETEFTSTYKPIIDPLTTIISKIDVKNAIDVVDFNYGIRCNSERNTWMMGNMPVIIDNNDLLINKQRYTGTLGLYELIFMKTPNKTVVTENDKNEYMKILKETNVLRRSYDPNKQIQGNRTTKYINTIKPLLQQQQQSEAEVNCLQ</sequence>
<dbReference type="Pfam" id="PF26634">
    <property type="entry name" value="DUF8207"/>
    <property type="match status" value="1"/>
</dbReference>
<evidence type="ECO:0000259" key="1">
    <source>
        <dbReference type="Pfam" id="PF26634"/>
    </source>
</evidence>
<dbReference type="InterPro" id="IPR058520">
    <property type="entry name" value="DUF8207"/>
</dbReference>
<proteinExistence type="predicted"/>
<accession>A0AAN7PCI9</accession>
<gene>
    <name evidence="2" type="ORF">RN001_005976</name>
</gene>
<evidence type="ECO:0000313" key="2">
    <source>
        <dbReference type="EMBL" id="KAK4882657.1"/>
    </source>
</evidence>
<reference evidence="3" key="1">
    <citation type="submission" date="2023-01" db="EMBL/GenBank/DDBJ databases">
        <title>Key to firefly adult light organ development and bioluminescence: homeobox transcription factors regulate luciferase expression and transportation to peroxisome.</title>
        <authorList>
            <person name="Fu X."/>
        </authorList>
    </citation>
    <scope>NUCLEOTIDE SEQUENCE [LARGE SCALE GENOMIC DNA]</scope>
</reference>
<protein>
    <recommendedName>
        <fullName evidence="1">DUF8207 domain-containing protein</fullName>
    </recommendedName>
</protein>
<dbReference type="AlphaFoldDB" id="A0AAN7PCI9"/>
<dbReference type="Proteomes" id="UP001353858">
    <property type="component" value="Unassembled WGS sequence"/>
</dbReference>
<dbReference type="EMBL" id="JARPUR010000002">
    <property type="protein sequence ID" value="KAK4882657.1"/>
    <property type="molecule type" value="Genomic_DNA"/>
</dbReference>
<name>A0AAN7PCI9_9COLE</name>
<comment type="caution">
    <text evidence="2">The sequence shown here is derived from an EMBL/GenBank/DDBJ whole genome shotgun (WGS) entry which is preliminary data.</text>
</comment>
<organism evidence="2 3">
    <name type="scientific">Aquatica leii</name>
    <dbReference type="NCBI Taxonomy" id="1421715"/>
    <lineage>
        <taxon>Eukaryota</taxon>
        <taxon>Metazoa</taxon>
        <taxon>Ecdysozoa</taxon>
        <taxon>Arthropoda</taxon>
        <taxon>Hexapoda</taxon>
        <taxon>Insecta</taxon>
        <taxon>Pterygota</taxon>
        <taxon>Neoptera</taxon>
        <taxon>Endopterygota</taxon>
        <taxon>Coleoptera</taxon>
        <taxon>Polyphaga</taxon>
        <taxon>Elateriformia</taxon>
        <taxon>Elateroidea</taxon>
        <taxon>Lampyridae</taxon>
        <taxon>Luciolinae</taxon>
        <taxon>Aquatica</taxon>
    </lineage>
</organism>
<keyword evidence="3" id="KW-1185">Reference proteome</keyword>
<dbReference type="PANTHER" id="PTHR35374:SF1">
    <property type="entry name" value="PROTEIN KINASE DOMAIN-CONTAINING PROTEIN"/>
    <property type="match status" value="1"/>
</dbReference>
<evidence type="ECO:0000313" key="3">
    <source>
        <dbReference type="Proteomes" id="UP001353858"/>
    </source>
</evidence>
<dbReference type="PANTHER" id="PTHR35374">
    <property type="entry name" value="CYCLIN-DEPENDENT KINASE 11A-LIKE"/>
    <property type="match status" value="1"/>
</dbReference>